<feature type="repeat" description="Cell wall-binding" evidence="3">
    <location>
        <begin position="304"/>
        <end position="323"/>
    </location>
</feature>
<evidence type="ECO:0000256" key="5">
    <source>
        <dbReference type="SAM" id="SignalP"/>
    </source>
</evidence>
<dbReference type="Gene3D" id="2.10.270.10">
    <property type="entry name" value="Cholin Binding"/>
    <property type="match status" value="5"/>
</dbReference>
<feature type="signal peptide" evidence="5">
    <location>
        <begin position="1"/>
        <end position="29"/>
    </location>
</feature>
<feature type="repeat" description="Cell wall-binding" evidence="3">
    <location>
        <begin position="443"/>
        <end position="462"/>
    </location>
</feature>
<feature type="repeat" description="Cell wall-binding" evidence="3">
    <location>
        <begin position="263"/>
        <end position="282"/>
    </location>
</feature>
<accession>A0A9D1A5Q0</accession>
<comment type="similarity">
    <text evidence="1">Belongs to the glycosyl hydrolase 25 family.</text>
</comment>
<evidence type="ECO:0000256" key="4">
    <source>
        <dbReference type="SAM" id="MobiDB-lite"/>
    </source>
</evidence>
<feature type="repeat" description="Cell wall-binding" evidence="3">
    <location>
        <begin position="423"/>
        <end position="442"/>
    </location>
</feature>
<dbReference type="Pfam" id="PF19127">
    <property type="entry name" value="Choline_bind_3"/>
    <property type="match status" value="5"/>
</dbReference>
<feature type="compositionally biased region" description="Low complexity" evidence="4">
    <location>
        <begin position="629"/>
        <end position="694"/>
    </location>
</feature>
<comment type="caution">
    <text evidence="6">The sequence shown here is derived from an EMBL/GenBank/DDBJ whole genome shotgun (WGS) entry which is preliminary data.</text>
</comment>
<dbReference type="AlphaFoldDB" id="A0A9D1A5Q0"/>
<evidence type="ECO:0000313" key="7">
    <source>
        <dbReference type="Proteomes" id="UP000824250"/>
    </source>
</evidence>
<reference evidence="6" key="2">
    <citation type="journal article" date="2021" name="PeerJ">
        <title>Extensive microbial diversity within the chicken gut microbiome revealed by metagenomics and culture.</title>
        <authorList>
            <person name="Gilroy R."/>
            <person name="Ravi A."/>
            <person name="Getino M."/>
            <person name="Pursley I."/>
            <person name="Horton D.L."/>
            <person name="Alikhan N.F."/>
            <person name="Baker D."/>
            <person name="Gharbi K."/>
            <person name="Hall N."/>
            <person name="Watson M."/>
            <person name="Adriaenssens E.M."/>
            <person name="Foster-Nyarko E."/>
            <person name="Jarju S."/>
            <person name="Secka A."/>
            <person name="Antonio M."/>
            <person name="Oren A."/>
            <person name="Chaudhuri R.R."/>
            <person name="La Ragione R."/>
            <person name="Hildebrand F."/>
            <person name="Pallen M.J."/>
        </authorList>
    </citation>
    <scope>NUCLEOTIDE SEQUENCE</scope>
    <source>
        <strain evidence="6">CHK180-2868</strain>
    </source>
</reference>
<dbReference type="SUPFAM" id="SSF69360">
    <property type="entry name" value="Cell wall binding repeat"/>
    <property type="match status" value="2"/>
</dbReference>
<dbReference type="InterPro" id="IPR017853">
    <property type="entry name" value="GH"/>
</dbReference>
<dbReference type="PROSITE" id="PS51170">
    <property type="entry name" value="CW"/>
    <property type="match status" value="7"/>
</dbReference>
<dbReference type="SUPFAM" id="SSF51445">
    <property type="entry name" value="(Trans)glycosidases"/>
    <property type="match status" value="1"/>
</dbReference>
<feature type="repeat" description="Cell wall-binding" evidence="3">
    <location>
        <begin position="403"/>
        <end position="422"/>
    </location>
</feature>
<evidence type="ECO:0000256" key="2">
    <source>
        <dbReference type="ARBA" id="ARBA00022737"/>
    </source>
</evidence>
<keyword evidence="5" id="KW-0732">Signal</keyword>
<name>A0A9D1A5Q0_9FIRM</name>
<dbReference type="GO" id="GO:0016052">
    <property type="term" value="P:carbohydrate catabolic process"/>
    <property type="evidence" value="ECO:0007669"/>
    <property type="project" value="TreeGrafter"/>
</dbReference>
<protein>
    <submittedName>
        <fullName evidence="6">Cell wall-binding protein</fullName>
    </submittedName>
</protein>
<reference evidence="6" key="1">
    <citation type="submission" date="2020-10" db="EMBL/GenBank/DDBJ databases">
        <authorList>
            <person name="Gilroy R."/>
        </authorList>
    </citation>
    <scope>NUCLEOTIDE SEQUENCE</scope>
    <source>
        <strain evidence="6">CHK180-2868</strain>
    </source>
</reference>
<dbReference type="CDD" id="cd06414">
    <property type="entry name" value="GH25_LytC-like"/>
    <property type="match status" value="1"/>
</dbReference>
<dbReference type="InterPro" id="IPR018337">
    <property type="entry name" value="Cell_wall/Cho-bd_repeat"/>
</dbReference>
<feature type="repeat" description="Cell wall-binding" evidence="3">
    <location>
        <begin position="363"/>
        <end position="382"/>
    </location>
</feature>
<dbReference type="PANTHER" id="PTHR34135">
    <property type="entry name" value="LYSOZYME"/>
    <property type="match status" value="1"/>
</dbReference>
<feature type="compositionally biased region" description="Low complexity" evidence="4">
    <location>
        <begin position="562"/>
        <end position="620"/>
    </location>
</feature>
<dbReference type="GO" id="GO:0016998">
    <property type="term" value="P:cell wall macromolecule catabolic process"/>
    <property type="evidence" value="ECO:0007669"/>
    <property type="project" value="InterPro"/>
</dbReference>
<dbReference type="Pfam" id="PF01473">
    <property type="entry name" value="Choline_bind_1"/>
    <property type="match status" value="2"/>
</dbReference>
<dbReference type="EMBL" id="DVGC01000032">
    <property type="protein sequence ID" value="HIR05485.1"/>
    <property type="molecule type" value="Genomic_DNA"/>
</dbReference>
<organism evidence="6 7">
    <name type="scientific">Candidatus Copromonas faecavium</name>
    <name type="common">nom. illeg.</name>
    <dbReference type="NCBI Taxonomy" id="2840740"/>
    <lineage>
        <taxon>Bacteria</taxon>
        <taxon>Bacillati</taxon>
        <taxon>Bacillota</taxon>
        <taxon>Clostridia</taxon>
        <taxon>Lachnospirales</taxon>
        <taxon>Lachnospiraceae</taxon>
        <taxon>Candidatus Copromonas (nom. illeg.)</taxon>
    </lineage>
</organism>
<sequence length="703" mass="76873">MLHRKQLTLLAFGLAAVLSASAPSIPAWADAWEKNASGSYVSSDGSVLTGITARGVDISNRQQNINWNMAAADDISFVMLGCRYNNTVDPSFGSHATGAFNAGIRVGAYLYSYATTTEMAEQEADFVLNLIKDYPISYPVVLDVESEQMSALTPSQLSDVINAFCQKIENAGYYPMIYTNDYWLANKIDMSKVHYDVWVARFGAKPAYQNAAMWQATNQGQVNGITGNVDINFSLKNMTDKLPADRWRLIDGNWYYYKNYVKQTGWVNDGQSWYYQNQDGTQYKGWLLLNNQYYYLLPSTGQMQTGWVQVDNTWYYLKQDGTMATEWQNVDGKWYYLLNGAMVTGWLRIGTDYYYLRGDGSMVTGWRLMDGSYYYFNTDGRLVRGWADIDGERYFFRTDGTMVTGWQTIDNVLYYFDANGALATKWEQIDGSWYYFGTDGQMMTGWIQVDGRYYYLHTDGKMVTGWQSDGTNWYYMDTSSGKMSVGWKQIDGYWYYFNQSGHMITGWLNVDGKYYYLNPSDGKMVSNGSYTINNINYTFNQDGVCLNEASLIDGGAAGSVYTSPSGSTSSTITTGNTSPGTSGTPGASSGTGSGTIAAPGNSVTTVTPGTSTGVTTPGSSYGQNGMQAGSTTGPRGSSSATGTTTPGTSYSPGVSYPGSSSGQNTGSLPGYSTSGPSGSSSNSGSSGNSSGSGLQEYERSGPS</sequence>
<gene>
    <name evidence="6" type="ORF">IAB28_05910</name>
</gene>
<keyword evidence="2" id="KW-0677">Repeat</keyword>
<dbReference type="Proteomes" id="UP000824250">
    <property type="component" value="Unassembled WGS sequence"/>
</dbReference>
<dbReference type="Pfam" id="PF01183">
    <property type="entry name" value="Glyco_hydro_25"/>
    <property type="match status" value="1"/>
</dbReference>
<evidence type="ECO:0000256" key="1">
    <source>
        <dbReference type="ARBA" id="ARBA00010646"/>
    </source>
</evidence>
<feature type="chain" id="PRO_5038562175" evidence="5">
    <location>
        <begin position="30"/>
        <end position="703"/>
    </location>
</feature>
<feature type="region of interest" description="Disordered" evidence="4">
    <location>
        <begin position="562"/>
        <end position="703"/>
    </location>
</feature>
<dbReference type="PROSITE" id="PS51904">
    <property type="entry name" value="GLYCOSYL_HYDROL_F25_2"/>
    <property type="match status" value="1"/>
</dbReference>
<proteinExistence type="inferred from homology"/>
<dbReference type="InterPro" id="IPR002053">
    <property type="entry name" value="Glyco_hydro_25"/>
</dbReference>
<evidence type="ECO:0000256" key="3">
    <source>
        <dbReference type="PROSITE-ProRule" id="PRU00591"/>
    </source>
</evidence>
<dbReference type="PANTHER" id="PTHR34135:SF2">
    <property type="entry name" value="LYSOZYME"/>
    <property type="match status" value="1"/>
</dbReference>
<dbReference type="GO" id="GO:0009253">
    <property type="term" value="P:peptidoglycan catabolic process"/>
    <property type="evidence" value="ECO:0007669"/>
    <property type="project" value="InterPro"/>
</dbReference>
<dbReference type="GO" id="GO:0003796">
    <property type="term" value="F:lysozyme activity"/>
    <property type="evidence" value="ECO:0007669"/>
    <property type="project" value="InterPro"/>
</dbReference>
<feature type="repeat" description="Cell wall-binding" evidence="3">
    <location>
        <begin position="484"/>
        <end position="503"/>
    </location>
</feature>
<evidence type="ECO:0000313" key="6">
    <source>
        <dbReference type="EMBL" id="HIR05485.1"/>
    </source>
</evidence>
<dbReference type="Gene3D" id="3.20.20.80">
    <property type="entry name" value="Glycosidases"/>
    <property type="match status" value="1"/>
</dbReference>